<sequence>MAESSIRIVPANEASWDDLQAILTGAAGRCQCTRQRLGDREWYALPVEQRAQVLREAVGCDDRSPDRDPARTAGIVAYVDDEPAGWAAVDARSAFRRLRGSPVPWAGRAELPDDDTVWAIACLVVRRGFRGQHLTYALVAAAVEHARARGARAVEGYPMLTRGAAVTWDELNVGPVGPFLAAGFTEVSHPTTRRVVMRLDLA</sequence>
<dbReference type="InterPro" id="IPR016181">
    <property type="entry name" value="Acyl_CoA_acyltransferase"/>
</dbReference>
<name>A0A840XEX2_9MICO</name>
<dbReference type="RefSeq" id="WP_153980960.1">
    <property type="nucleotide sequence ID" value="NZ_BAAANZ010000001.1"/>
</dbReference>
<protein>
    <submittedName>
        <fullName evidence="2">GNAT superfamily N-acetyltransferase</fullName>
    </submittedName>
</protein>
<dbReference type="InterPro" id="IPR000182">
    <property type="entry name" value="GNAT_dom"/>
</dbReference>
<evidence type="ECO:0000259" key="1">
    <source>
        <dbReference type="PROSITE" id="PS51186"/>
    </source>
</evidence>
<dbReference type="Gene3D" id="3.40.630.30">
    <property type="match status" value="1"/>
</dbReference>
<comment type="caution">
    <text evidence="2">The sequence shown here is derived from an EMBL/GenBank/DDBJ whole genome shotgun (WGS) entry which is preliminary data.</text>
</comment>
<dbReference type="AlphaFoldDB" id="A0A840XEX2"/>
<dbReference type="EMBL" id="JACHBS010000001">
    <property type="protein sequence ID" value="MBB5616886.1"/>
    <property type="molecule type" value="Genomic_DNA"/>
</dbReference>
<evidence type="ECO:0000313" key="2">
    <source>
        <dbReference type="EMBL" id="MBB5616886.1"/>
    </source>
</evidence>
<accession>A0A840XEX2</accession>
<gene>
    <name evidence="2" type="ORF">BJ959_000382</name>
</gene>
<dbReference type="SUPFAM" id="SSF55729">
    <property type="entry name" value="Acyl-CoA N-acyltransferases (Nat)"/>
    <property type="match status" value="1"/>
</dbReference>
<dbReference type="Proteomes" id="UP000552883">
    <property type="component" value="Unassembled WGS sequence"/>
</dbReference>
<organism evidence="2 3">
    <name type="scientific">Microcella frigidaquae</name>
    <dbReference type="NCBI Taxonomy" id="424758"/>
    <lineage>
        <taxon>Bacteria</taxon>
        <taxon>Bacillati</taxon>
        <taxon>Actinomycetota</taxon>
        <taxon>Actinomycetes</taxon>
        <taxon>Micrococcales</taxon>
        <taxon>Microbacteriaceae</taxon>
        <taxon>Microcella</taxon>
    </lineage>
</organism>
<keyword evidence="3" id="KW-1185">Reference proteome</keyword>
<reference evidence="2 3" key="1">
    <citation type="submission" date="2020-08" db="EMBL/GenBank/DDBJ databases">
        <title>Sequencing the genomes of 1000 actinobacteria strains.</title>
        <authorList>
            <person name="Klenk H.-P."/>
        </authorList>
    </citation>
    <scope>NUCLEOTIDE SEQUENCE [LARGE SCALE GENOMIC DNA]</scope>
    <source>
        <strain evidence="2 3">DSM 23889</strain>
    </source>
</reference>
<dbReference type="Pfam" id="PF00583">
    <property type="entry name" value="Acetyltransf_1"/>
    <property type="match status" value="1"/>
</dbReference>
<keyword evidence="2" id="KW-0808">Transferase</keyword>
<evidence type="ECO:0000313" key="3">
    <source>
        <dbReference type="Proteomes" id="UP000552883"/>
    </source>
</evidence>
<proteinExistence type="predicted"/>
<dbReference type="OrthoDB" id="3239945at2"/>
<dbReference type="PROSITE" id="PS51186">
    <property type="entry name" value="GNAT"/>
    <property type="match status" value="1"/>
</dbReference>
<dbReference type="CDD" id="cd04301">
    <property type="entry name" value="NAT_SF"/>
    <property type="match status" value="1"/>
</dbReference>
<feature type="domain" description="N-acetyltransferase" evidence="1">
    <location>
        <begin position="6"/>
        <end position="202"/>
    </location>
</feature>
<dbReference type="GO" id="GO:0016747">
    <property type="term" value="F:acyltransferase activity, transferring groups other than amino-acyl groups"/>
    <property type="evidence" value="ECO:0007669"/>
    <property type="project" value="InterPro"/>
</dbReference>